<feature type="domain" description="Cyclic nucleotide-binding" evidence="2">
    <location>
        <begin position="195"/>
        <end position="282"/>
    </location>
</feature>
<dbReference type="PANTHER" id="PTHR23011">
    <property type="entry name" value="CYCLIC NUCLEOTIDE-BINDING DOMAIN CONTAINING PROTEIN"/>
    <property type="match status" value="1"/>
</dbReference>
<dbReference type="SUPFAM" id="SSF51206">
    <property type="entry name" value="cAMP-binding domain-like"/>
    <property type="match status" value="2"/>
</dbReference>
<evidence type="ECO:0000313" key="4">
    <source>
        <dbReference type="Proteomes" id="UP001363151"/>
    </source>
</evidence>
<comment type="caution">
    <text evidence="3">The sequence shown here is derived from an EMBL/GenBank/DDBJ whole genome shotgun (WGS) entry which is preliminary data.</text>
</comment>
<dbReference type="PROSITE" id="PS00889">
    <property type="entry name" value="CNMP_BINDING_2"/>
    <property type="match status" value="1"/>
</dbReference>
<feature type="compositionally biased region" description="Basic residues" evidence="1">
    <location>
        <begin position="564"/>
        <end position="573"/>
    </location>
</feature>
<feature type="region of interest" description="Disordered" evidence="1">
    <location>
        <begin position="527"/>
        <end position="640"/>
    </location>
</feature>
<dbReference type="InterPro" id="IPR014710">
    <property type="entry name" value="RmlC-like_jellyroll"/>
</dbReference>
<sequence>MGPATMGERLNLSEHHSVLSAQLLEKARHAATPGEAHRLIERARIIDPTNPVVLEQSAMVHRREGRFMECIGDLLVARRRAQQSLALDGFSGVPDVLRRAPEAAKMDAQGRPLTAATSASGATATPPGSALADGNLGDRSKHEVKQWMGILRHVRFFADLAKRTPKKEPVEGEAEAPNLLAEVAKVVTVVHCGGNDLVFAQGDEGHSFYVIYSGVVSITLNHEVDDGAGGTNATEIVVKRLQAGDAFGEAALAEGAHLRSANARAKTTCVLLSLPKDDYNRITAAATAEDQIIRAKHLAACPIFLTWPARRLAARTDVGSKIRVPRRRLADVSRRCVVKLYDAHSVIIREDDVAPELFIIKSGVVNLNKSVPESFCRPREPRRRSPGRVDDVSFEAEPPGLWVVQRNWKDLGDHHLFEPGEGTVEMLVAVLGSGQVFGELAVLDPNGRTPSSAVAVTNVEVYCLSKQALADVELLFDLPVVNYLNESLMLNNPPHKKLGSYYRNRRAWQDAKGRVLRKVMSGKWRGRWAGGAGAQRALSARGARPRPRPRRRRPPGAPAGGERGRRRRRRRRRAALDEAAAGRGVRPPAGSLLGELPASPEGSVASTLSGAAGSRRRTKVEDYDREAPSRKSIKQRSLRPAWKSNLQPDFNVLL</sequence>
<dbReference type="Gene3D" id="2.60.120.10">
    <property type="entry name" value="Jelly Rolls"/>
    <property type="match status" value="2"/>
</dbReference>
<feature type="compositionally biased region" description="Basic and acidic residues" evidence="1">
    <location>
        <begin position="619"/>
        <end position="629"/>
    </location>
</feature>
<dbReference type="SMART" id="SM00100">
    <property type="entry name" value="cNMP"/>
    <property type="match status" value="2"/>
</dbReference>
<evidence type="ECO:0000313" key="3">
    <source>
        <dbReference type="EMBL" id="KAK7254493.1"/>
    </source>
</evidence>
<organism evidence="3 4">
    <name type="scientific">Aureococcus anophagefferens</name>
    <name type="common">Harmful bloom alga</name>
    <dbReference type="NCBI Taxonomy" id="44056"/>
    <lineage>
        <taxon>Eukaryota</taxon>
        <taxon>Sar</taxon>
        <taxon>Stramenopiles</taxon>
        <taxon>Ochrophyta</taxon>
        <taxon>Pelagophyceae</taxon>
        <taxon>Pelagomonadales</taxon>
        <taxon>Pelagomonadaceae</taxon>
        <taxon>Aureococcus</taxon>
    </lineage>
</organism>
<dbReference type="Proteomes" id="UP001363151">
    <property type="component" value="Unassembled WGS sequence"/>
</dbReference>
<dbReference type="PANTHER" id="PTHR23011:SF28">
    <property type="entry name" value="CYCLIC NUCLEOTIDE-BINDING DOMAIN CONTAINING PROTEIN"/>
    <property type="match status" value="1"/>
</dbReference>
<gene>
    <name evidence="3" type="ORF">SO694_00011167</name>
</gene>
<name>A0ABR1GF23_AURAN</name>
<feature type="compositionally biased region" description="Low complexity" evidence="1">
    <location>
        <begin position="577"/>
        <end position="590"/>
    </location>
</feature>
<dbReference type="Pfam" id="PF00027">
    <property type="entry name" value="cNMP_binding"/>
    <property type="match status" value="2"/>
</dbReference>
<dbReference type="CDD" id="cd00038">
    <property type="entry name" value="CAP_ED"/>
    <property type="match status" value="2"/>
</dbReference>
<feature type="compositionally biased region" description="Low complexity" evidence="1">
    <location>
        <begin position="114"/>
        <end position="130"/>
    </location>
</feature>
<keyword evidence="4" id="KW-1185">Reference proteome</keyword>
<feature type="domain" description="Cyclic nucleotide-binding" evidence="2">
    <location>
        <begin position="412"/>
        <end position="472"/>
    </location>
</feature>
<dbReference type="InterPro" id="IPR018490">
    <property type="entry name" value="cNMP-bd_dom_sf"/>
</dbReference>
<feature type="region of interest" description="Disordered" evidence="1">
    <location>
        <begin position="103"/>
        <end position="137"/>
    </location>
</feature>
<feature type="compositionally biased region" description="Basic residues" evidence="1">
    <location>
        <begin position="543"/>
        <end position="554"/>
    </location>
</feature>
<dbReference type="InterPro" id="IPR018488">
    <property type="entry name" value="cNMP-bd_CS"/>
</dbReference>
<protein>
    <submittedName>
        <fullName evidence="3">Cyclic nucleotide-monophosphate binding protein</fullName>
    </submittedName>
</protein>
<evidence type="ECO:0000259" key="2">
    <source>
        <dbReference type="PROSITE" id="PS50042"/>
    </source>
</evidence>
<dbReference type="EMBL" id="JBBJCI010000024">
    <property type="protein sequence ID" value="KAK7254493.1"/>
    <property type="molecule type" value="Genomic_DNA"/>
</dbReference>
<dbReference type="PROSITE" id="PS50042">
    <property type="entry name" value="CNMP_BINDING_3"/>
    <property type="match status" value="2"/>
</dbReference>
<proteinExistence type="predicted"/>
<reference evidence="3 4" key="1">
    <citation type="submission" date="2024-03" db="EMBL/GenBank/DDBJ databases">
        <title>Aureococcus anophagefferens CCMP1851 and Kratosvirus quantuckense: Draft genome of a second virus-susceptible host strain in the model system.</title>
        <authorList>
            <person name="Chase E."/>
            <person name="Truchon A.R."/>
            <person name="Schepens W."/>
            <person name="Wilhelm S.W."/>
        </authorList>
    </citation>
    <scope>NUCLEOTIDE SEQUENCE [LARGE SCALE GENOMIC DNA]</scope>
    <source>
        <strain evidence="3 4">CCMP1851</strain>
    </source>
</reference>
<dbReference type="InterPro" id="IPR000595">
    <property type="entry name" value="cNMP-bd_dom"/>
</dbReference>
<evidence type="ECO:0000256" key="1">
    <source>
        <dbReference type="SAM" id="MobiDB-lite"/>
    </source>
</evidence>
<accession>A0ABR1GF23</accession>